<dbReference type="SUPFAM" id="SSF161098">
    <property type="entry name" value="MetI-like"/>
    <property type="match status" value="1"/>
</dbReference>
<keyword evidence="2 7" id="KW-0813">Transport</keyword>
<keyword evidence="6 7" id="KW-0472">Membrane</keyword>
<dbReference type="InterPro" id="IPR045621">
    <property type="entry name" value="BPD_transp_1_N"/>
</dbReference>
<feature type="transmembrane region" description="Helical" evidence="7">
    <location>
        <begin position="246"/>
        <end position="268"/>
    </location>
</feature>
<comment type="caution">
    <text evidence="9">The sequence shown here is derived from an EMBL/GenBank/DDBJ whole genome shotgun (WGS) entry which is preliminary data.</text>
</comment>
<dbReference type="AlphaFoldDB" id="A0A261U700"/>
<proteinExistence type="inferred from homology"/>
<dbReference type="Gene3D" id="1.10.3720.10">
    <property type="entry name" value="MetI-like"/>
    <property type="match status" value="1"/>
</dbReference>
<feature type="transmembrane region" description="Helical" evidence="7">
    <location>
        <begin position="130"/>
        <end position="154"/>
    </location>
</feature>
<evidence type="ECO:0000313" key="10">
    <source>
        <dbReference type="Proteomes" id="UP000216885"/>
    </source>
</evidence>
<dbReference type="EMBL" id="NEVQ01000012">
    <property type="protein sequence ID" value="OZI57708.1"/>
    <property type="molecule type" value="Genomic_DNA"/>
</dbReference>
<accession>A0A261U700</accession>
<dbReference type="Proteomes" id="UP000216885">
    <property type="component" value="Unassembled WGS sequence"/>
</dbReference>
<evidence type="ECO:0000313" key="9">
    <source>
        <dbReference type="EMBL" id="OZI57708.1"/>
    </source>
</evidence>
<dbReference type="InterPro" id="IPR000515">
    <property type="entry name" value="MetI-like"/>
</dbReference>
<keyword evidence="10" id="KW-1185">Reference proteome</keyword>
<evidence type="ECO:0000256" key="5">
    <source>
        <dbReference type="ARBA" id="ARBA00022989"/>
    </source>
</evidence>
<comment type="subcellular location">
    <subcellularLocation>
        <location evidence="1 7">Cell membrane</location>
        <topology evidence="1 7">Multi-pass membrane protein</topology>
    </subcellularLocation>
</comment>
<dbReference type="Pfam" id="PF19300">
    <property type="entry name" value="BPD_transp_1_N"/>
    <property type="match status" value="1"/>
</dbReference>
<protein>
    <submittedName>
        <fullName evidence="9">ABC transporter permease</fullName>
    </submittedName>
</protein>
<comment type="similarity">
    <text evidence="7">Belongs to the binding-protein-dependent transport system permease family.</text>
</comment>
<dbReference type="RefSeq" id="WP_094820599.1">
    <property type="nucleotide sequence ID" value="NZ_NEVO01000005.1"/>
</dbReference>
<evidence type="ECO:0000256" key="2">
    <source>
        <dbReference type="ARBA" id="ARBA00022448"/>
    </source>
</evidence>
<feature type="transmembrane region" description="Helical" evidence="7">
    <location>
        <begin position="12"/>
        <end position="31"/>
    </location>
</feature>
<dbReference type="PROSITE" id="PS50928">
    <property type="entry name" value="ABC_TM1"/>
    <property type="match status" value="1"/>
</dbReference>
<feature type="transmembrane region" description="Helical" evidence="7">
    <location>
        <begin position="288"/>
        <end position="311"/>
    </location>
</feature>
<dbReference type="Pfam" id="PF00528">
    <property type="entry name" value="BPD_transp_1"/>
    <property type="match status" value="1"/>
</dbReference>
<name>A0A261U700_9BORD</name>
<dbReference type="PANTHER" id="PTHR43163">
    <property type="entry name" value="DIPEPTIDE TRANSPORT SYSTEM PERMEASE PROTEIN DPPB-RELATED"/>
    <property type="match status" value="1"/>
</dbReference>
<evidence type="ECO:0000256" key="6">
    <source>
        <dbReference type="ARBA" id="ARBA00023136"/>
    </source>
</evidence>
<dbReference type="GO" id="GO:0055085">
    <property type="term" value="P:transmembrane transport"/>
    <property type="evidence" value="ECO:0007669"/>
    <property type="project" value="InterPro"/>
</dbReference>
<evidence type="ECO:0000256" key="4">
    <source>
        <dbReference type="ARBA" id="ARBA00022692"/>
    </source>
</evidence>
<dbReference type="OrthoDB" id="9803623at2"/>
<evidence type="ECO:0000256" key="3">
    <source>
        <dbReference type="ARBA" id="ARBA00022475"/>
    </source>
</evidence>
<dbReference type="InterPro" id="IPR035906">
    <property type="entry name" value="MetI-like_sf"/>
</dbReference>
<dbReference type="GO" id="GO:0005886">
    <property type="term" value="C:plasma membrane"/>
    <property type="evidence" value="ECO:0007669"/>
    <property type="project" value="UniProtKB-SubCell"/>
</dbReference>
<evidence type="ECO:0000256" key="1">
    <source>
        <dbReference type="ARBA" id="ARBA00004651"/>
    </source>
</evidence>
<dbReference type="CDD" id="cd06261">
    <property type="entry name" value="TM_PBP2"/>
    <property type="match status" value="1"/>
</dbReference>
<keyword evidence="5 7" id="KW-1133">Transmembrane helix</keyword>
<keyword evidence="3" id="KW-1003">Cell membrane</keyword>
<evidence type="ECO:0000259" key="8">
    <source>
        <dbReference type="PROSITE" id="PS50928"/>
    </source>
</evidence>
<dbReference type="PANTHER" id="PTHR43163:SF2">
    <property type="entry name" value="ABC TRANSPORTER PERMEASE PROTEIN"/>
    <property type="match status" value="1"/>
</dbReference>
<sequence length="326" mass="35558">MIVWLFRRLAQALVVVLLMTLIVFAGLHAIGNPIDILIGQDVDQVERARIIAQMGLDQPLWRQYLSFLSGALHGNLGNSFVYNIPAIELILDRMPATLELAFAALFLAVVIGVPLGLFAGLYPDNPISRFLMAGSIVGFSLPTFWVGLMLIMAFSVSLGWLPASGRGTTVELLGAQWSWLTADGLRHLILPAINLSLFKISLVIRLTRAGVREVLPLDHVKFARAKGLSPARVVCVHVLRNTLIPLVTVLGLELGSTIAFAVVTESIFSWPGAGKLILDSINALDRPVIVSYLVVIVCLFVTLNLIVDILYKLLDPRVRLDAEAAQ</sequence>
<evidence type="ECO:0000256" key="7">
    <source>
        <dbReference type="RuleBase" id="RU363032"/>
    </source>
</evidence>
<feature type="transmembrane region" description="Helical" evidence="7">
    <location>
        <begin position="100"/>
        <end position="123"/>
    </location>
</feature>
<keyword evidence="4 7" id="KW-0812">Transmembrane</keyword>
<reference evidence="9 10" key="1">
    <citation type="submission" date="2017-05" db="EMBL/GenBank/DDBJ databases">
        <title>Complete and WGS of Bordetella genogroups.</title>
        <authorList>
            <person name="Spilker T."/>
            <person name="LiPuma J."/>
        </authorList>
    </citation>
    <scope>NUCLEOTIDE SEQUENCE [LARGE SCALE GENOMIC DNA]</scope>
    <source>
        <strain evidence="9 10">AU9919</strain>
    </source>
</reference>
<gene>
    <name evidence="9" type="ORF">CAL20_10065</name>
</gene>
<feature type="domain" description="ABC transmembrane type-1" evidence="8">
    <location>
        <begin position="94"/>
        <end position="311"/>
    </location>
</feature>
<organism evidence="9 10">
    <name type="scientific">Bordetella genomosp. 4</name>
    <dbReference type="NCBI Taxonomy" id="463044"/>
    <lineage>
        <taxon>Bacteria</taxon>
        <taxon>Pseudomonadati</taxon>
        <taxon>Pseudomonadota</taxon>
        <taxon>Betaproteobacteria</taxon>
        <taxon>Burkholderiales</taxon>
        <taxon>Alcaligenaceae</taxon>
        <taxon>Bordetella</taxon>
    </lineage>
</organism>